<dbReference type="CDD" id="cd00229">
    <property type="entry name" value="SGNH_hydrolase"/>
    <property type="match status" value="1"/>
</dbReference>
<proteinExistence type="predicted"/>
<evidence type="ECO:0000313" key="4">
    <source>
        <dbReference type="Proteomes" id="UP000274097"/>
    </source>
</evidence>
<feature type="domain" description="SGNH hydrolase-type esterase" evidence="1">
    <location>
        <begin position="29"/>
        <end position="196"/>
    </location>
</feature>
<evidence type="ECO:0000313" key="2">
    <source>
        <dbReference type="EMBL" id="RKK05250.1"/>
    </source>
</evidence>
<dbReference type="Proteomes" id="UP000274097">
    <property type="component" value="Unassembled WGS sequence"/>
</dbReference>
<dbReference type="SUPFAM" id="SSF52266">
    <property type="entry name" value="SGNH hydrolase"/>
    <property type="match status" value="1"/>
</dbReference>
<organism evidence="2 5">
    <name type="scientific">Teichococcus wenyumeiae</name>
    <dbReference type="NCBI Taxonomy" id="2478470"/>
    <lineage>
        <taxon>Bacteria</taxon>
        <taxon>Pseudomonadati</taxon>
        <taxon>Pseudomonadota</taxon>
        <taxon>Alphaproteobacteria</taxon>
        <taxon>Acetobacterales</taxon>
        <taxon>Roseomonadaceae</taxon>
        <taxon>Roseomonas</taxon>
    </lineage>
</organism>
<dbReference type="InParanoid" id="A0A3A9JG11"/>
<name>A0A3A9JG11_9PROT</name>
<evidence type="ECO:0000313" key="5">
    <source>
        <dbReference type="Proteomes" id="UP000278036"/>
    </source>
</evidence>
<dbReference type="Pfam" id="PF13472">
    <property type="entry name" value="Lipase_GDSL_2"/>
    <property type="match status" value="1"/>
</dbReference>
<dbReference type="EMBL" id="RAQU01000020">
    <property type="protein sequence ID" value="RKK05250.1"/>
    <property type="molecule type" value="Genomic_DNA"/>
</dbReference>
<evidence type="ECO:0000259" key="1">
    <source>
        <dbReference type="Pfam" id="PF13472"/>
    </source>
</evidence>
<accession>A0A3A9JG11</accession>
<comment type="caution">
    <text evidence="2">The sequence shown here is derived from an EMBL/GenBank/DDBJ whole genome shotgun (WGS) entry which is preliminary data.</text>
</comment>
<dbReference type="OrthoDB" id="212722at2"/>
<dbReference type="Proteomes" id="UP000278036">
    <property type="component" value="Unassembled WGS sequence"/>
</dbReference>
<protein>
    <submittedName>
        <fullName evidence="2">SGNH/GDSL hydrolase family protein</fullName>
    </submittedName>
</protein>
<gene>
    <name evidence="2" type="ORF">D6Z83_05290</name>
    <name evidence="3" type="ORF">EBE87_18615</name>
</gene>
<dbReference type="InterPro" id="IPR036514">
    <property type="entry name" value="SGNH_hydro_sf"/>
</dbReference>
<sequence>MGAGLAALAAAPAKAAGEAQAGRAGHVVLLGDSILDNGAYVAGGPDVIAQLRPLLPQGWQAGLAARDGAVVSGVARQLEQAPGAATHLVVSAGGNDALRQEGLLAQPARSVAEAVQRLAEMQQAFRQDYRMMLQAVSARRLPVALCTIYDPRFPDQQQRNLAVTGLALFNDVIIREAFRLGLPLIDLRLICDQDGDFANPIEPSVQGGRKIAAAIARFVTGEPAPRGSTVDTGGPR</sequence>
<dbReference type="AlphaFoldDB" id="A0A3A9JG11"/>
<reference evidence="2 5" key="1">
    <citation type="submission" date="2018-09" db="EMBL/GenBank/DDBJ databases">
        <title>Roseomonas sp. nov., isolated from feces of Tibetan antelopes in the Qinghai-Tibet plateau, China.</title>
        <authorList>
            <person name="Tian Z."/>
        </authorList>
    </citation>
    <scope>NUCLEOTIDE SEQUENCE [LARGE SCALE GENOMIC DNA]</scope>
    <source>
        <strain evidence="3 4">Z23</strain>
        <strain evidence="2 5">Z24</strain>
    </source>
</reference>
<keyword evidence="4" id="KW-1185">Reference proteome</keyword>
<dbReference type="GO" id="GO:0016788">
    <property type="term" value="F:hydrolase activity, acting on ester bonds"/>
    <property type="evidence" value="ECO:0007669"/>
    <property type="project" value="UniProtKB-ARBA"/>
</dbReference>
<dbReference type="Gene3D" id="3.40.50.1110">
    <property type="entry name" value="SGNH hydrolase"/>
    <property type="match status" value="1"/>
</dbReference>
<dbReference type="InterPro" id="IPR013830">
    <property type="entry name" value="SGNH_hydro"/>
</dbReference>
<keyword evidence="2" id="KW-0378">Hydrolase</keyword>
<evidence type="ECO:0000313" key="3">
    <source>
        <dbReference type="EMBL" id="RMI19880.1"/>
    </source>
</evidence>
<dbReference type="EMBL" id="RFLX01000015">
    <property type="protein sequence ID" value="RMI19880.1"/>
    <property type="molecule type" value="Genomic_DNA"/>
</dbReference>